<dbReference type="AlphaFoldDB" id="A0AAD4D5U2"/>
<proteinExistence type="predicted"/>
<gene>
    <name evidence="1" type="ORF">BGZ95_003579</name>
</gene>
<evidence type="ECO:0000313" key="2">
    <source>
        <dbReference type="Proteomes" id="UP001194580"/>
    </source>
</evidence>
<organism evidence="1 2">
    <name type="scientific">Linnemannia exigua</name>
    <dbReference type="NCBI Taxonomy" id="604196"/>
    <lineage>
        <taxon>Eukaryota</taxon>
        <taxon>Fungi</taxon>
        <taxon>Fungi incertae sedis</taxon>
        <taxon>Mucoromycota</taxon>
        <taxon>Mortierellomycotina</taxon>
        <taxon>Mortierellomycetes</taxon>
        <taxon>Mortierellales</taxon>
        <taxon>Mortierellaceae</taxon>
        <taxon>Linnemannia</taxon>
    </lineage>
</organism>
<feature type="non-terminal residue" evidence="1">
    <location>
        <position position="55"/>
    </location>
</feature>
<protein>
    <submittedName>
        <fullName evidence="1">Uncharacterized protein</fullName>
    </submittedName>
</protein>
<reference evidence="1" key="1">
    <citation type="journal article" date="2020" name="Fungal Divers.">
        <title>Resolving the Mortierellaceae phylogeny through synthesis of multi-gene phylogenetics and phylogenomics.</title>
        <authorList>
            <person name="Vandepol N."/>
            <person name="Liber J."/>
            <person name="Desiro A."/>
            <person name="Na H."/>
            <person name="Kennedy M."/>
            <person name="Barry K."/>
            <person name="Grigoriev I.V."/>
            <person name="Miller A.N."/>
            <person name="O'Donnell K."/>
            <person name="Stajich J.E."/>
            <person name="Bonito G."/>
        </authorList>
    </citation>
    <scope>NUCLEOTIDE SEQUENCE</scope>
    <source>
        <strain evidence="1">NRRL 28262</strain>
    </source>
</reference>
<dbReference type="EMBL" id="JAAAIL010001824">
    <property type="protein sequence ID" value="KAG0264479.1"/>
    <property type="molecule type" value="Genomic_DNA"/>
</dbReference>
<sequence length="55" mass="6233">MCLALIGKVEIVGWKELGLEQGTTHTMMSMEEFTDARVNLQQHSRGPTFLPQFQP</sequence>
<name>A0AAD4D5U2_9FUNG</name>
<dbReference type="Proteomes" id="UP001194580">
    <property type="component" value="Unassembled WGS sequence"/>
</dbReference>
<keyword evidence="2" id="KW-1185">Reference proteome</keyword>
<evidence type="ECO:0000313" key="1">
    <source>
        <dbReference type="EMBL" id="KAG0264479.1"/>
    </source>
</evidence>
<comment type="caution">
    <text evidence="1">The sequence shown here is derived from an EMBL/GenBank/DDBJ whole genome shotgun (WGS) entry which is preliminary data.</text>
</comment>
<accession>A0AAD4D5U2</accession>